<feature type="signal peptide" evidence="1">
    <location>
        <begin position="1"/>
        <end position="21"/>
    </location>
</feature>
<evidence type="ECO:0000313" key="3">
    <source>
        <dbReference type="Proteomes" id="UP000481417"/>
    </source>
</evidence>
<dbReference type="EMBL" id="WMBT01000001">
    <property type="protein sequence ID" value="MTD99141.1"/>
    <property type="molecule type" value="Genomic_DNA"/>
</dbReference>
<keyword evidence="3" id="KW-1185">Reference proteome</keyword>
<name>A0A6L6HL40_9RHOB</name>
<comment type="caution">
    <text evidence="2">The sequence shown here is derived from an EMBL/GenBank/DDBJ whole genome shotgun (WGS) entry which is preliminary data.</text>
</comment>
<protein>
    <recommendedName>
        <fullName evidence="4">C-type lysozyme inhibitor domain-containing protein</fullName>
    </recommendedName>
</protein>
<evidence type="ECO:0000313" key="2">
    <source>
        <dbReference type="EMBL" id="MTD99141.1"/>
    </source>
</evidence>
<accession>A0A6L6HL40</accession>
<reference evidence="2 3" key="1">
    <citation type="submission" date="2019-11" db="EMBL/GenBank/DDBJ databases">
        <authorList>
            <person name="Lang L."/>
        </authorList>
    </citation>
    <scope>NUCLEOTIDE SEQUENCE [LARGE SCALE GENOMIC DNA]</scope>
    <source>
        <strain evidence="2 3">YIM 132242</strain>
    </source>
</reference>
<gene>
    <name evidence="2" type="ORF">GIY56_02440</name>
</gene>
<proteinExistence type="predicted"/>
<evidence type="ECO:0008006" key="4">
    <source>
        <dbReference type="Google" id="ProtNLM"/>
    </source>
</evidence>
<dbReference type="Proteomes" id="UP000481417">
    <property type="component" value="Unassembled WGS sequence"/>
</dbReference>
<sequence length="111" mass="12032">MNRTVLPAALLPLLLLTACQAPPTSPRPTDQLPFMGSWDCGITTMTFTPTSYLPSNDAAPIRIRSFSTQNRVTTMTLADGAVIQVQSQNDNRIVWLSQSTGDSFECSRVAG</sequence>
<organism evidence="2 3">
    <name type="scientific">Paracoccus lichenicola</name>
    <dbReference type="NCBI Taxonomy" id="2665644"/>
    <lineage>
        <taxon>Bacteria</taxon>
        <taxon>Pseudomonadati</taxon>
        <taxon>Pseudomonadota</taxon>
        <taxon>Alphaproteobacteria</taxon>
        <taxon>Rhodobacterales</taxon>
        <taxon>Paracoccaceae</taxon>
        <taxon>Paracoccus</taxon>
    </lineage>
</organism>
<feature type="chain" id="PRO_5026886836" description="C-type lysozyme inhibitor domain-containing protein" evidence="1">
    <location>
        <begin position="22"/>
        <end position="111"/>
    </location>
</feature>
<keyword evidence="1" id="KW-0732">Signal</keyword>
<dbReference type="RefSeq" id="WP_154763212.1">
    <property type="nucleotide sequence ID" value="NZ_WMBT01000001.1"/>
</dbReference>
<dbReference type="PROSITE" id="PS51257">
    <property type="entry name" value="PROKAR_LIPOPROTEIN"/>
    <property type="match status" value="1"/>
</dbReference>
<dbReference type="AlphaFoldDB" id="A0A6L6HL40"/>
<evidence type="ECO:0000256" key="1">
    <source>
        <dbReference type="SAM" id="SignalP"/>
    </source>
</evidence>